<dbReference type="PATRIC" id="fig|49547.3.peg.1829"/>
<keyword evidence="1" id="KW-0255">Endonuclease</keyword>
<dbReference type="EMBL" id="LWMV01000207">
    <property type="protein sequence ID" value="KZX10628.1"/>
    <property type="molecule type" value="Genomic_DNA"/>
</dbReference>
<dbReference type="Pfam" id="PF09491">
    <property type="entry name" value="RE_AlwI"/>
    <property type="match status" value="2"/>
</dbReference>
<keyword evidence="1" id="KW-0540">Nuclease</keyword>
<protein>
    <submittedName>
        <fullName evidence="1">AlwI restriction endonuclease</fullName>
    </submittedName>
</protein>
<sequence length="522" mass="61425">MPKRKNERKPLSFTTTMRNPERIVSFLNCLIDFEGKILTNDLIYDIIKNILSKKIYETVYQRNNKKYKHIYADESLDYTDEDLKDIIKNSSQNHKESGFEKGWPSRFDTFYKFSKELGFVYYEINKKIEISESGHLLIKTLGKNSDSTKLLSRVFLNAMVKYNTNNPFRRNLNSNTPLVLTLETINILKNNYNWEKSGIYRHEIPFITCWQNNNSSKLAEFINSFRIKHGKKPSNETVYSLCLELLESDNTKRFKINQILNEGVDDFIRKFRITGLFSLRGMGNLLDVNKFEIDKTEYVLEKYNNQEIFDDEYKFYEYMGQIDENFVKIPSNYIQYNINEIRQRNLEKWAKDLTKDEIYQELKVLGNKNIASKHTVLKFIDGPIRFEFLTSIALKQHFPSVDISPNYPIDDEGMPTFTAMGGIGDIEVYSDHDRVLVEVTLIRNRNQGSIEIPAITRHLKSIVGVNMKIYSIFIAPIIHEDTKYMIGYTKNRYGLNIYDYTIEDFVKSISKFEKLSDFCFDN</sequence>
<evidence type="ECO:0000313" key="2">
    <source>
        <dbReference type="Proteomes" id="UP000077245"/>
    </source>
</evidence>
<dbReference type="Gene3D" id="3.40.91.50">
    <property type="match status" value="1"/>
</dbReference>
<evidence type="ECO:0000313" key="1">
    <source>
        <dbReference type="EMBL" id="KZX10628.1"/>
    </source>
</evidence>
<accession>A0A165ZF21</accession>
<dbReference type="Proteomes" id="UP000077245">
    <property type="component" value="Unassembled WGS sequence"/>
</dbReference>
<dbReference type="RefSeq" id="WP_067092500.1">
    <property type="nucleotide sequence ID" value="NZ_LWMV01000207.1"/>
</dbReference>
<dbReference type="STRING" id="49547.MBCUR_17190"/>
<name>A0A165ZF21_9EURY</name>
<dbReference type="AlphaFoldDB" id="A0A165ZF21"/>
<gene>
    <name evidence="1" type="ORF">MBCUR_17190</name>
</gene>
<keyword evidence="2" id="KW-1185">Reference proteome</keyword>
<comment type="caution">
    <text evidence="1">The sequence shown here is derived from an EMBL/GenBank/DDBJ whole genome shotgun (WGS) entry which is preliminary data.</text>
</comment>
<dbReference type="InterPro" id="IPR018573">
    <property type="entry name" value="Restrct_endonuc_II_AlwI"/>
</dbReference>
<reference evidence="1 2" key="1">
    <citation type="submission" date="2016-04" db="EMBL/GenBank/DDBJ databases">
        <title>Genome sequence of Methanobrevibacter curvatus DSM 11111.</title>
        <authorList>
            <person name="Poehlein A."/>
            <person name="Seedorf H."/>
            <person name="Daniel R."/>
        </authorList>
    </citation>
    <scope>NUCLEOTIDE SEQUENCE [LARGE SCALE GENOMIC DNA]</scope>
    <source>
        <strain evidence="1 2">DSM 11111</strain>
    </source>
</reference>
<proteinExistence type="predicted"/>
<organism evidence="1 2">
    <name type="scientific">Methanobrevibacter curvatus</name>
    <dbReference type="NCBI Taxonomy" id="49547"/>
    <lineage>
        <taxon>Archaea</taxon>
        <taxon>Methanobacteriati</taxon>
        <taxon>Methanobacteriota</taxon>
        <taxon>Methanomada group</taxon>
        <taxon>Methanobacteria</taxon>
        <taxon>Methanobacteriales</taxon>
        <taxon>Methanobacteriaceae</taxon>
        <taxon>Methanobrevibacter</taxon>
    </lineage>
</organism>
<keyword evidence="1" id="KW-0378">Hydrolase</keyword>
<dbReference type="GO" id="GO:0004519">
    <property type="term" value="F:endonuclease activity"/>
    <property type="evidence" value="ECO:0007669"/>
    <property type="project" value="UniProtKB-KW"/>
</dbReference>